<organism evidence="1 2">
    <name type="scientific">Pseudaeromonas paramecii</name>
    <dbReference type="NCBI Taxonomy" id="2138166"/>
    <lineage>
        <taxon>Bacteria</taxon>
        <taxon>Pseudomonadati</taxon>
        <taxon>Pseudomonadota</taxon>
        <taxon>Gammaproteobacteria</taxon>
        <taxon>Aeromonadales</taxon>
        <taxon>Aeromonadaceae</taxon>
        <taxon>Pseudaeromonas</taxon>
    </lineage>
</organism>
<proteinExistence type="predicted"/>
<sequence>MNTAPDYRALSPTNAAGAYAAHLGNLQLADEQIDLKAEQIRAAIACGDGYNGHSLLSVVVNATDENAMLLERGMASLLNYQPSPYSGPNFTLLRAGQALAAELERQSDLIARGLL</sequence>
<accession>A0ABP8PWY5</accession>
<dbReference type="EMBL" id="BAABFC010000001">
    <property type="protein sequence ID" value="GAA4493621.1"/>
    <property type="molecule type" value="Genomic_DNA"/>
</dbReference>
<keyword evidence="2" id="KW-1185">Reference proteome</keyword>
<dbReference type="Proteomes" id="UP001501321">
    <property type="component" value="Unassembled WGS sequence"/>
</dbReference>
<gene>
    <name evidence="1" type="ORF">GCM10023095_04190</name>
</gene>
<evidence type="ECO:0000313" key="2">
    <source>
        <dbReference type="Proteomes" id="UP001501321"/>
    </source>
</evidence>
<comment type="caution">
    <text evidence="1">The sequence shown here is derived from an EMBL/GenBank/DDBJ whole genome shotgun (WGS) entry which is preliminary data.</text>
</comment>
<protein>
    <submittedName>
        <fullName evidence="1">Uncharacterized protein</fullName>
    </submittedName>
</protein>
<dbReference type="RefSeq" id="WP_345009569.1">
    <property type="nucleotide sequence ID" value="NZ_BAABFC010000001.1"/>
</dbReference>
<reference evidence="2" key="1">
    <citation type="journal article" date="2019" name="Int. J. Syst. Evol. Microbiol.">
        <title>The Global Catalogue of Microorganisms (GCM) 10K type strain sequencing project: providing services to taxonomists for standard genome sequencing and annotation.</title>
        <authorList>
            <consortium name="The Broad Institute Genomics Platform"/>
            <consortium name="The Broad Institute Genome Sequencing Center for Infectious Disease"/>
            <person name="Wu L."/>
            <person name="Ma J."/>
        </authorList>
    </citation>
    <scope>NUCLEOTIDE SEQUENCE [LARGE SCALE GENOMIC DNA]</scope>
    <source>
        <strain evidence="2">JCM 32226</strain>
    </source>
</reference>
<evidence type="ECO:0000313" key="1">
    <source>
        <dbReference type="EMBL" id="GAA4493621.1"/>
    </source>
</evidence>
<name>A0ABP8PWY5_9GAMM</name>